<evidence type="ECO:0000313" key="3">
    <source>
        <dbReference type="EMBL" id="QOY37734.1"/>
    </source>
</evidence>
<reference evidence="3 4" key="3">
    <citation type="journal article" date="2019" name="Int. J. Syst. Evol. Microbiol.">
        <title>Anaerobacillus isosaccharinicus sp. nov., an alkaliphilic bacterium which degrades isosaccharinic acid.</title>
        <authorList>
            <person name="Bassil N.M."/>
            <person name="Lloyd J.R."/>
        </authorList>
    </citation>
    <scope>NUCLEOTIDE SEQUENCE [LARGE SCALE GENOMIC DNA]</scope>
    <source>
        <strain evidence="3 4">NB2006</strain>
    </source>
</reference>
<keyword evidence="1" id="KW-1133">Transmembrane helix</keyword>
<keyword evidence="4" id="KW-1185">Reference proteome</keyword>
<dbReference type="Proteomes" id="UP000180175">
    <property type="component" value="Chromosome"/>
</dbReference>
<dbReference type="RefSeq" id="WP_071316064.1">
    <property type="nucleotide sequence ID" value="NZ_CP063356.2"/>
</dbReference>
<protein>
    <submittedName>
        <fullName evidence="2">Uncharacterized protein</fullName>
    </submittedName>
</protein>
<accession>A0A1S2MDM6</accession>
<gene>
    <name evidence="3" type="ORF">AWH56_009185</name>
    <name evidence="2" type="ORF">AWH56_04920</name>
</gene>
<name>A0A1S2MDM6_9BACI</name>
<dbReference type="EMBL" id="LQXD01000034">
    <property type="protein sequence ID" value="OIJ22710.1"/>
    <property type="molecule type" value="Genomic_DNA"/>
</dbReference>
<keyword evidence="1" id="KW-0472">Membrane</keyword>
<dbReference type="AlphaFoldDB" id="A0A1S2MDM6"/>
<evidence type="ECO:0000313" key="2">
    <source>
        <dbReference type="EMBL" id="OIJ22710.1"/>
    </source>
</evidence>
<evidence type="ECO:0000313" key="4">
    <source>
        <dbReference type="Proteomes" id="UP000180175"/>
    </source>
</evidence>
<dbReference type="KEGG" id="aia:AWH56_009185"/>
<sequence>MIERNEKELKLLGALVTMFFVIIKHSLYWLKKDAHFKSSRMKDVVLAMETTIISRYQKVEDIHQQILTNELYLKL</sequence>
<reference evidence="3" key="4">
    <citation type="submission" date="2020-10" db="EMBL/GenBank/DDBJ databases">
        <authorList>
            <person name="Bassil N.M."/>
            <person name="Lloyd J.R."/>
        </authorList>
    </citation>
    <scope>NUCLEOTIDE SEQUENCE</scope>
    <source>
        <strain evidence="3">NB2006</strain>
    </source>
</reference>
<dbReference type="EMBL" id="CP063356">
    <property type="protein sequence ID" value="QOY37734.1"/>
    <property type="molecule type" value="Genomic_DNA"/>
</dbReference>
<reference evidence="3 4" key="2">
    <citation type="journal article" date="2017" name="Genome Announc.">
        <title>Draft Genome Sequences of Four Alkaliphilic Bacteria Belonging to the Anaerobacillus Genus.</title>
        <authorList>
            <person name="Bassil N.M."/>
            <person name="Lloyd J.R."/>
        </authorList>
    </citation>
    <scope>NUCLEOTIDE SEQUENCE [LARGE SCALE GENOMIC DNA]</scope>
    <source>
        <strain evidence="3 4">NB2006</strain>
    </source>
</reference>
<proteinExistence type="predicted"/>
<evidence type="ECO:0000256" key="1">
    <source>
        <dbReference type="SAM" id="Phobius"/>
    </source>
</evidence>
<reference evidence="2 4" key="1">
    <citation type="submission" date="2016-10" db="EMBL/GenBank/DDBJ databases">
        <title>Draft genome sequences of four alkaliphilic bacteria belonging to the Anaerobacillus genus.</title>
        <authorList>
            <person name="Bassil N.M."/>
            <person name="Lloyd J.R."/>
        </authorList>
    </citation>
    <scope>NUCLEOTIDE SEQUENCE [LARGE SCALE GENOMIC DNA]</scope>
    <source>
        <strain evidence="2 4">NB2006</strain>
    </source>
</reference>
<feature type="transmembrane region" description="Helical" evidence="1">
    <location>
        <begin position="12"/>
        <end position="30"/>
    </location>
</feature>
<keyword evidence="1" id="KW-0812">Transmembrane</keyword>
<organism evidence="2 4">
    <name type="scientific">Anaerobacillus isosaccharinicus</name>
    <dbReference type="NCBI Taxonomy" id="1532552"/>
    <lineage>
        <taxon>Bacteria</taxon>
        <taxon>Bacillati</taxon>
        <taxon>Bacillota</taxon>
        <taxon>Bacilli</taxon>
        <taxon>Bacillales</taxon>
        <taxon>Bacillaceae</taxon>
        <taxon>Anaerobacillus</taxon>
    </lineage>
</organism>